<proteinExistence type="predicted"/>
<gene>
    <name evidence="1" type="ORF">V6N12_050164</name>
</gene>
<organism evidence="1 2">
    <name type="scientific">Hibiscus sabdariffa</name>
    <name type="common">roselle</name>
    <dbReference type="NCBI Taxonomy" id="183260"/>
    <lineage>
        <taxon>Eukaryota</taxon>
        <taxon>Viridiplantae</taxon>
        <taxon>Streptophyta</taxon>
        <taxon>Embryophyta</taxon>
        <taxon>Tracheophyta</taxon>
        <taxon>Spermatophyta</taxon>
        <taxon>Magnoliopsida</taxon>
        <taxon>eudicotyledons</taxon>
        <taxon>Gunneridae</taxon>
        <taxon>Pentapetalae</taxon>
        <taxon>rosids</taxon>
        <taxon>malvids</taxon>
        <taxon>Malvales</taxon>
        <taxon>Malvaceae</taxon>
        <taxon>Malvoideae</taxon>
        <taxon>Hibiscus</taxon>
    </lineage>
</organism>
<dbReference type="Proteomes" id="UP001472677">
    <property type="component" value="Unassembled WGS sequence"/>
</dbReference>
<keyword evidence="2" id="KW-1185">Reference proteome</keyword>
<comment type="caution">
    <text evidence="1">The sequence shown here is derived from an EMBL/GenBank/DDBJ whole genome shotgun (WGS) entry which is preliminary data.</text>
</comment>
<protein>
    <submittedName>
        <fullName evidence="1">Uncharacterized protein</fullName>
    </submittedName>
</protein>
<name>A0ABR2GBL3_9ROSI</name>
<evidence type="ECO:0000313" key="1">
    <source>
        <dbReference type="EMBL" id="KAK8600308.1"/>
    </source>
</evidence>
<evidence type="ECO:0000313" key="2">
    <source>
        <dbReference type="Proteomes" id="UP001472677"/>
    </source>
</evidence>
<accession>A0ABR2GBL3</accession>
<sequence length="151" mass="16527">MEDFEEDMIFIDGEAPTGVFGDDVGNASAFAPVFNSPVIVTSNFEAIPMRGRAPLLRAGNNSFHWWAARPSRKAKSTKKLKRSNNKVSLSYGSKAYLLVGNVFRVHNLSTPSSLNKELLEEAIKVMEMVKSLGSEFNAPDVELEKGVGDSC</sequence>
<reference evidence="1 2" key="1">
    <citation type="journal article" date="2024" name="G3 (Bethesda)">
        <title>Genome assembly of Hibiscus sabdariffa L. provides insights into metabolisms of medicinal natural products.</title>
        <authorList>
            <person name="Kim T."/>
        </authorList>
    </citation>
    <scope>NUCLEOTIDE SEQUENCE [LARGE SCALE GENOMIC DNA]</scope>
    <source>
        <strain evidence="1">TK-2024</strain>
        <tissue evidence="1">Old leaves</tissue>
    </source>
</reference>
<dbReference type="EMBL" id="JBBPBM010000001">
    <property type="protein sequence ID" value="KAK8600308.1"/>
    <property type="molecule type" value="Genomic_DNA"/>
</dbReference>